<organism evidence="3">
    <name type="scientific">Caldilineaceae bacterium SB0675_bin_29</name>
    <dbReference type="NCBI Taxonomy" id="2605266"/>
    <lineage>
        <taxon>Bacteria</taxon>
        <taxon>Bacillati</taxon>
        <taxon>Chloroflexota</taxon>
        <taxon>Caldilineae</taxon>
        <taxon>Caldilineales</taxon>
        <taxon>Caldilineaceae</taxon>
    </lineage>
</organism>
<dbReference type="PIRSF" id="PIRSF029347">
    <property type="entry name" value="RecF"/>
    <property type="match status" value="1"/>
</dbReference>
<dbReference type="Gene3D" id="3.40.50.300">
    <property type="entry name" value="P-loop containing nucleotide triphosphate hydrolases"/>
    <property type="match status" value="1"/>
</dbReference>
<dbReference type="Pfam" id="PF13175">
    <property type="entry name" value="AAA_15"/>
    <property type="match status" value="1"/>
</dbReference>
<dbReference type="Pfam" id="PF13304">
    <property type="entry name" value="AAA_21"/>
    <property type="match status" value="1"/>
</dbReference>
<evidence type="ECO:0000259" key="1">
    <source>
        <dbReference type="Pfam" id="PF13175"/>
    </source>
</evidence>
<dbReference type="AlphaFoldDB" id="A0A6B1G8V0"/>
<dbReference type="InterPro" id="IPR041685">
    <property type="entry name" value="AAA_GajA/Old/RecF-like"/>
</dbReference>
<dbReference type="GO" id="GO:0006302">
    <property type="term" value="P:double-strand break repair"/>
    <property type="evidence" value="ECO:0007669"/>
    <property type="project" value="TreeGrafter"/>
</dbReference>
<dbReference type="InterPro" id="IPR014555">
    <property type="entry name" value="RecF-like"/>
</dbReference>
<dbReference type="InterPro" id="IPR003959">
    <property type="entry name" value="ATPase_AAA_core"/>
</dbReference>
<dbReference type="InterPro" id="IPR027417">
    <property type="entry name" value="P-loop_NTPase"/>
</dbReference>
<feature type="non-terminal residue" evidence="3">
    <location>
        <position position="367"/>
    </location>
</feature>
<dbReference type="PANTHER" id="PTHR32182">
    <property type="entry name" value="DNA REPLICATION AND REPAIR PROTEIN RECF"/>
    <property type="match status" value="1"/>
</dbReference>
<dbReference type="EMBL" id="VYDA01000640">
    <property type="protein sequence ID" value="MYH63585.1"/>
    <property type="molecule type" value="Genomic_DNA"/>
</dbReference>
<feature type="domain" description="ATPase AAA-type core" evidence="2">
    <location>
        <begin position="220"/>
        <end position="359"/>
    </location>
</feature>
<evidence type="ECO:0000313" key="3">
    <source>
        <dbReference type="EMBL" id="MYH63585.1"/>
    </source>
</evidence>
<protein>
    <submittedName>
        <fullName evidence="3">AAA family ATPase</fullName>
    </submittedName>
</protein>
<proteinExistence type="predicted"/>
<feature type="domain" description="Endonuclease GajA/Old nuclease/RecF-like AAA" evidence="1">
    <location>
        <begin position="1"/>
        <end position="48"/>
    </location>
</feature>
<dbReference type="GO" id="GO:0005524">
    <property type="term" value="F:ATP binding"/>
    <property type="evidence" value="ECO:0007669"/>
    <property type="project" value="InterPro"/>
</dbReference>
<evidence type="ECO:0000259" key="2">
    <source>
        <dbReference type="Pfam" id="PF13304"/>
    </source>
</evidence>
<accession>A0A6B1G8V0</accession>
<name>A0A6B1G8V0_9CHLR</name>
<dbReference type="SUPFAM" id="SSF52540">
    <property type="entry name" value="P-loop containing nucleoside triphosphate hydrolases"/>
    <property type="match status" value="1"/>
</dbReference>
<dbReference type="GO" id="GO:0000731">
    <property type="term" value="P:DNA synthesis involved in DNA repair"/>
    <property type="evidence" value="ECO:0007669"/>
    <property type="project" value="TreeGrafter"/>
</dbReference>
<sequence>MITRIELDGFKTFQEFSLDLSPLQVIVGANGVGKSNLFCALRLLGRLADSNVGATFHQLRGEVGELFLVRQQGESADRIRLAIEMLVDQEVRDEWGSCQELRFPRMRYELEIVRRLDTRGQERLNVDHEFLAPIPRQKDRWTKANKLKTGGNWIPAMTGGRSSPFISTHKSKEETILVLHQDGKSGRSEIEAAQAGRTLLSGARNTEFPHAFAAAEELRAWRFLQLDPEILRQPSPSTAPANLVDSGRNLPNVLARMKASNPRLLDDVSRDLASHLPGAMQIDVNEDREAGRFVIWAKAEDGRRFSARALSDGALRALALVTLRNDPEHCGLLCFEDPENSVHPSRLKDLTHILQDLTTSFSSTEVD</sequence>
<comment type="caution">
    <text evidence="3">The sequence shown here is derived from an EMBL/GenBank/DDBJ whole genome shotgun (WGS) entry which is preliminary data.</text>
</comment>
<reference evidence="3" key="1">
    <citation type="submission" date="2019-09" db="EMBL/GenBank/DDBJ databases">
        <title>Characterisation of the sponge microbiome using genome-centric metagenomics.</title>
        <authorList>
            <person name="Engelberts J.P."/>
            <person name="Robbins S.J."/>
            <person name="De Goeij J.M."/>
            <person name="Aranda M."/>
            <person name="Bell S.C."/>
            <person name="Webster N.S."/>
        </authorList>
    </citation>
    <scope>NUCLEOTIDE SEQUENCE</scope>
    <source>
        <strain evidence="3">SB0675_bin_29</strain>
    </source>
</reference>
<dbReference type="PANTHER" id="PTHR32182:SF22">
    <property type="entry name" value="ATP-DEPENDENT ENDONUCLEASE, OLD FAMILY-RELATED"/>
    <property type="match status" value="1"/>
</dbReference>
<gene>
    <name evidence="3" type="ORF">F4148_18170</name>
</gene>
<dbReference type="GO" id="GO:0016887">
    <property type="term" value="F:ATP hydrolysis activity"/>
    <property type="evidence" value="ECO:0007669"/>
    <property type="project" value="InterPro"/>
</dbReference>